<dbReference type="Pfam" id="PF09375">
    <property type="entry name" value="Peptidase_M75"/>
    <property type="match status" value="1"/>
</dbReference>
<evidence type="ECO:0000313" key="5">
    <source>
        <dbReference type="Proteomes" id="UP000094936"/>
    </source>
</evidence>
<sequence length="258" mass="28427">MSAWMPLQGIDMGSEQLLSLSWQIQFYPDKKNTTGRKLRQLLKEEKILTQGQMASQSVAVQGLGALEWLLFDKASNITDSKNCALASQISTYLSSTAKQYHGAWAVNPFSGANDKAQVKNSLSALSHQLDRVMKKLSMPLGKPGLSKPFQAEAWRSAQSLNFLRDSVSSMKVLYDADLRELLVQRGADDLANRIDEHWDTALESIPQQPGMKSLLSSVDGYRSLLTVFNNLEYIQLALSDEAAPLLGVVVGFNSTDGD</sequence>
<keyword evidence="2" id="KW-0732">Signal</keyword>
<dbReference type="InterPro" id="IPR038352">
    <property type="entry name" value="Imelysin_sf"/>
</dbReference>
<dbReference type="STRING" id="1080227.A8L45_16905"/>
<gene>
    <name evidence="4" type="ORF">A8L45_16905</name>
</gene>
<organism evidence="4 5">
    <name type="scientific">Veronia pacifica</name>
    <dbReference type="NCBI Taxonomy" id="1080227"/>
    <lineage>
        <taxon>Bacteria</taxon>
        <taxon>Pseudomonadati</taxon>
        <taxon>Pseudomonadota</taxon>
        <taxon>Gammaproteobacteria</taxon>
        <taxon>Vibrionales</taxon>
        <taxon>Vibrionaceae</taxon>
        <taxon>Veronia</taxon>
    </lineage>
</organism>
<accession>A0A1C3EE20</accession>
<evidence type="ECO:0000313" key="4">
    <source>
        <dbReference type="EMBL" id="ODA31488.1"/>
    </source>
</evidence>
<proteinExistence type="predicted"/>
<comment type="subcellular location">
    <subcellularLocation>
        <location evidence="1">Cell envelope</location>
    </subcellularLocation>
</comment>
<dbReference type="InterPro" id="IPR018976">
    <property type="entry name" value="Imelysin-like"/>
</dbReference>
<evidence type="ECO:0000256" key="2">
    <source>
        <dbReference type="ARBA" id="ARBA00022729"/>
    </source>
</evidence>
<reference evidence="4 5" key="1">
    <citation type="submission" date="2016-05" db="EMBL/GenBank/DDBJ databases">
        <title>Genomic Taxonomy of the Vibrionaceae.</title>
        <authorList>
            <person name="Gomez-Gil B."/>
            <person name="Enciso-Ibarra J."/>
        </authorList>
    </citation>
    <scope>NUCLEOTIDE SEQUENCE [LARGE SCALE GENOMIC DNA]</scope>
    <source>
        <strain evidence="4 5">CAIM 1920</strain>
    </source>
</reference>
<dbReference type="InterPro" id="IPR034984">
    <property type="entry name" value="Imelysin-like_IPPA"/>
</dbReference>
<dbReference type="Gene3D" id="1.20.1420.20">
    <property type="entry name" value="M75 peptidase, HXXE motif"/>
    <property type="match status" value="1"/>
</dbReference>
<dbReference type="EMBL" id="LYBM01000035">
    <property type="protein sequence ID" value="ODA31488.1"/>
    <property type="molecule type" value="Genomic_DNA"/>
</dbReference>
<name>A0A1C3EE20_9GAMM</name>
<dbReference type="GO" id="GO:0030313">
    <property type="term" value="C:cell envelope"/>
    <property type="evidence" value="ECO:0007669"/>
    <property type="project" value="UniProtKB-SubCell"/>
</dbReference>
<protein>
    <recommendedName>
        <fullName evidence="3">Imelysin-like domain-containing protein</fullName>
    </recommendedName>
</protein>
<dbReference type="CDD" id="cd14659">
    <property type="entry name" value="Imelysin-like_IPPA"/>
    <property type="match status" value="1"/>
</dbReference>
<dbReference type="Proteomes" id="UP000094936">
    <property type="component" value="Unassembled WGS sequence"/>
</dbReference>
<comment type="caution">
    <text evidence="4">The sequence shown here is derived from an EMBL/GenBank/DDBJ whole genome shotgun (WGS) entry which is preliminary data.</text>
</comment>
<dbReference type="AlphaFoldDB" id="A0A1C3EE20"/>
<evidence type="ECO:0000259" key="3">
    <source>
        <dbReference type="Pfam" id="PF09375"/>
    </source>
</evidence>
<feature type="domain" description="Imelysin-like" evidence="3">
    <location>
        <begin position="2"/>
        <end position="207"/>
    </location>
</feature>
<evidence type="ECO:0000256" key="1">
    <source>
        <dbReference type="ARBA" id="ARBA00004196"/>
    </source>
</evidence>
<keyword evidence="5" id="KW-1185">Reference proteome</keyword>